<feature type="domain" description="TRNA-binding" evidence="4">
    <location>
        <begin position="13"/>
        <end position="116"/>
    </location>
</feature>
<dbReference type="Pfam" id="PF01588">
    <property type="entry name" value="tRNA_bind"/>
    <property type="match status" value="1"/>
</dbReference>
<dbReference type="InterPro" id="IPR012340">
    <property type="entry name" value="NA-bd_OB-fold"/>
</dbReference>
<dbReference type="PROSITE" id="PS50886">
    <property type="entry name" value="TRBD"/>
    <property type="match status" value="1"/>
</dbReference>
<dbReference type="CDD" id="cd02798">
    <property type="entry name" value="tRNA_bind_CsaA"/>
    <property type="match status" value="1"/>
</dbReference>
<keyword evidence="1 3" id="KW-0820">tRNA-binding</keyword>
<dbReference type="RefSeq" id="WP_096580728.1">
    <property type="nucleotide sequence ID" value="NZ_CAWNJS010000001.1"/>
</dbReference>
<dbReference type="NCBIfam" id="TIGR02222">
    <property type="entry name" value="chap_CsaA"/>
    <property type="match status" value="1"/>
</dbReference>
<dbReference type="Proteomes" id="UP000218785">
    <property type="component" value="Chromosome"/>
</dbReference>
<proteinExistence type="predicted"/>
<evidence type="ECO:0000256" key="1">
    <source>
        <dbReference type="ARBA" id="ARBA00022555"/>
    </source>
</evidence>
<keyword evidence="2 3" id="KW-0694">RNA-binding</keyword>
<dbReference type="AlphaFoldDB" id="A0A1Z4N6A1"/>
<dbReference type="GO" id="GO:0000049">
    <property type="term" value="F:tRNA binding"/>
    <property type="evidence" value="ECO:0007669"/>
    <property type="project" value="UniProtKB-UniRule"/>
</dbReference>
<dbReference type="InterPro" id="IPR008231">
    <property type="entry name" value="CsaA"/>
</dbReference>
<dbReference type="PANTHER" id="PTHR11586:SF37">
    <property type="entry name" value="TRNA-BINDING DOMAIN-CONTAINING PROTEIN"/>
    <property type="match status" value="1"/>
</dbReference>
<dbReference type="NCBIfam" id="NF007494">
    <property type="entry name" value="PRK10089.1-3"/>
    <property type="match status" value="1"/>
</dbReference>
<accession>A0A1Z4N6A1</accession>
<dbReference type="EMBL" id="AP018248">
    <property type="protein sequence ID" value="BAZ01263.1"/>
    <property type="molecule type" value="Genomic_DNA"/>
</dbReference>
<dbReference type="NCBIfam" id="NF007495">
    <property type="entry name" value="PRK10089.1-4"/>
    <property type="match status" value="1"/>
</dbReference>
<dbReference type="FunFam" id="2.40.50.140:FF:000165">
    <property type="entry name" value="Chaperone CsaA"/>
    <property type="match status" value="1"/>
</dbReference>
<reference evidence="5 6" key="1">
    <citation type="submission" date="2017-06" db="EMBL/GenBank/DDBJ databases">
        <title>Genome sequencing of cyanobaciteial culture collection at National Institute for Environmental Studies (NIES).</title>
        <authorList>
            <person name="Hirose Y."/>
            <person name="Shimura Y."/>
            <person name="Fujisawa T."/>
            <person name="Nakamura Y."/>
            <person name="Kawachi M."/>
        </authorList>
    </citation>
    <scope>NUCLEOTIDE SEQUENCE [LARGE SCALE GENOMIC DNA]</scope>
    <source>
        <strain evidence="5 6">NIES-37</strain>
    </source>
</reference>
<keyword evidence="6" id="KW-1185">Reference proteome</keyword>
<evidence type="ECO:0000313" key="5">
    <source>
        <dbReference type="EMBL" id="BAZ01263.1"/>
    </source>
</evidence>
<dbReference type="InterPro" id="IPR002547">
    <property type="entry name" value="tRNA-bd_dom"/>
</dbReference>
<evidence type="ECO:0000259" key="4">
    <source>
        <dbReference type="PROSITE" id="PS50886"/>
    </source>
</evidence>
<gene>
    <name evidence="5" type="ORF">NIES37_52620</name>
</gene>
<protein>
    <submittedName>
        <fullName evidence="5">Export-related chaperone CsaA</fullName>
    </submittedName>
</protein>
<evidence type="ECO:0000256" key="2">
    <source>
        <dbReference type="ARBA" id="ARBA00022884"/>
    </source>
</evidence>
<sequence>MTNDKPKQITYEDFEKVEIRVGKVIQVEDFPAARKPAYKLWIDFGDLGIKKSSAQITKLYQPENLLNKLILAVTNFPPRQIADFMSEVLVLGVVLDDGEVVLIQPDRDVTLGQRIL</sequence>
<name>A0A1Z4N6A1_9CYAN</name>
<organism evidence="5 6">
    <name type="scientific">Tolypothrix tenuis PCC 7101</name>
    <dbReference type="NCBI Taxonomy" id="231146"/>
    <lineage>
        <taxon>Bacteria</taxon>
        <taxon>Bacillati</taxon>
        <taxon>Cyanobacteriota</taxon>
        <taxon>Cyanophyceae</taxon>
        <taxon>Nostocales</taxon>
        <taxon>Tolypothrichaceae</taxon>
        <taxon>Tolypothrix</taxon>
    </lineage>
</organism>
<evidence type="ECO:0000313" key="6">
    <source>
        <dbReference type="Proteomes" id="UP000218785"/>
    </source>
</evidence>
<dbReference type="PANTHER" id="PTHR11586">
    <property type="entry name" value="TRNA-AMINOACYLATION COFACTOR ARC1 FAMILY MEMBER"/>
    <property type="match status" value="1"/>
</dbReference>
<dbReference type="InterPro" id="IPR051270">
    <property type="entry name" value="Tyrosine-tRNA_ligase_regulator"/>
</dbReference>
<dbReference type="Gene3D" id="2.40.50.140">
    <property type="entry name" value="Nucleic acid-binding proteins"/>
    <property type="match status" value="1"/>
</dbReference>
<dbReference type="KEGG" id="ttq:NIES37_52620"/>
<evidence type="ECO:0000256" key="3">
    <source>
        <dbReference type="PROSITE-ProRule" id="PRU00209"/>
    </source>
</evidence>
<dbReference type="SUPFAM" id="SSF50249">
    <property type="entry name" value="Nucleic acid-binding proteins"/>
    <property type="match status" value="1"/>
</dbReference>